<dbReference type="SUPFAM" id="SSF55729">
    <property type="entry name" value="Acyl-CoA N-acyltransferases (Nat)"/>
    <property type="match status" value="1"/>
</dbReference>
<name>A0A8J9SJI2_PHATR</name>
<accession>A0A8J9SJI2</accession>
<dbReference type="Gene3D" id="3.40.630.30">
    <property type="match status" value="1"/>
</dbReference>
<reference evidence="4" key="1">
    <citation type="submission" date="2022-02" db="EMBL/GenBank/DDBJ databases">
        <authorList>
            <person name="Giguere J D."/>
        </authorList>
    </citation>
    <scope>NUCLEOTIDE SEQUENCE</scope>
    <source>
        <strain evidence="4">CCAP 1055/1</strain>
    </source>
</reference>
<sequence>LVQLRKINVASFPIQYNESFYQDILKRGNEALNKFAYWNGFVVGALCTRFEEMKNGKRRLYIMTLAVLAAYRGRNIGSQLLQSVLDYCVEHQIASEIALHVQISNRDAIRFYTERFNFHQGEMVENYYRRIDPPHCYLLFKSL</sequence>
<gene>
    <name evidence="4" type="ORF">PTTT1_LOCUS54655</name>
</gene>
<protein>
    <recommendedName>
        <fullName evidence="3">N-acetyltransferase domain-containing protein</fullName>
    </recommendedName>
</protein>
<keyword evidence="2" id="KW-0012">Acyltransferase</keyword>
<dbReference type="AlphaFoldDB" id="A0A8J9SJI2"/>
<evidence type="ECO:0000256" key="2">
    <source>
        <dbReference type="ARBA" id="ARBA00023315"/>
    </source>
</evidence>
<dbReference type="Pfam" id="PF00583">
    <property type="entry name" value="Acetyltransf_1"/>
    <property type="match status" value="1"/>
</dbReference>
<dbReference type="PROSITE" id="PS51186">
    <property type="entry name" value="GNAT"/>
    <property type="match status" value="1"/>
</dbReference>
<evidence type="ECO:0000256" key="1">
    <source>
        <dbReference type="ARBA" id="ARBA00022679"/>
    </source>
</evidence>
<dbReference type="InterPro" id="IPR000182">
    <property type="entry name" value="GNAT_dom"/>
</dbReference>
<dbReference type="GO" id="GO:0007064">
    <property type="term" value="P:mitotic sister chromatid cohesion"/>
    <property type="evidence" value="ECO:0007669"/>
    <property type="project" value="TreeGrafter"/>
</dbReference>
<dbReference type="PANTHER" id="PTHR42919:SF8">
    <property type="entry name" value="N-ALPHA-ACETYLTRANSFERASE 50"/>
    <property type="match status" value="1"/>
</dbReference>
<feature type="non-terminal residue" evidence="4">
    <location>
        <position position="143"/>
    </location>
</feature>
<feature type="non-terminal residue" evidence="4">
    <location>
        <position position="1"/>
    </location>
</feature>
<dbReference type="GO" id="GO:0031415">
    <property type="term" value="C:NatA complex"/>
    <property type="evidence" value="ECO:0007669"/>
    <property type="project" value="TreeGrafter"/>
</dbReference>
<dbReference type="InterPro" id="IPR051556">
    <property type="entry name" value="N-term/lysine_N-AcTrnsfr"/>
</dbReference>
<feature type="domain" description="N-acetyltransferase" evidence="3">
    <location>
        <begin position="1"/>
        <end position="143"/>
    </location>
</feature>
<organism evidence="4">
    <name type="scientific">Phaeodactylum tricornutum</name>
    <name type="common">Diatom</name>
    <dbReference type="NCBI Taxonomy" id="2850"/>
    <lineage>
        <taxon>Eukaryota</taxon>
        <taxon>Sar</taxon>
        <taxon>Stramenopiles</taxon>
        <taxon>Ochrophyta</taxon>
        <taxon>Bacillariophyta</taxon>
        <taxon>Bacillariophyceae</taxon>
        <taxon>Bacillariophycidae</taxon>
        <taxon>Naviculales</taxon>
        <taxon>Phaeodactylaceae</taxon>
        <taxon>Phaeodactylum</taxon>
    </lineage>
</organism>
<evidence type="ECO:0000259" key="3">
    <source>
        <dbReference type="PROSITE" id="PS51186"/>
    </source>
</evidence>
<dbReference type="FunFam" id="3.40.630.30:FF:000006">
    <property type="entry name" value="Putative n-alpha-acetyltransferase 50"/>
    <property type="match status" value="1"/>
</dbReference>
<dbReference type="GO" id="GO:0008080">
    <property type="term" value="F:N-acetyltransferase activity"/>
    <property type="evidence" value="ECO:0007669"/>
    <property type="project" value="TreeGrafter"/>
</dbReference>
<dbReference type="InterPro" id="IPR016181">
    <property type="entry name" value="Acyl_CoA_acyltransferase"/>
</dbReference>
<evidence type="ECO:0000313" key="4">
    <source>
        <dbReference type="EMBL" id="CAG9294432.1"/>
    </source>
</evidence>
<dbReference type="Proteomes" id="UP000836788">
    <property type="component" value="Chromosome 9"/>
</dbReference>
<dbReference type="CDD" id="cd04301">
    <property type="entry name" value="NAT_SF"/>
    <property type="match status" value="1"/>
</dbReference>
<keyword evidence="1" id="KW-0808">Transferase</keyword>
<proteinExistence type="predicted"/>
<dbReference type="PANTHER" id="PTHR42919">
    <property type="entry name" value="N-ALPHA-ACETYLTRANSFERASE"/>
    <property type="match status" value="1"/>
</dbReference>
<dbReference type="EMBL" id="OU594950">
    <property type="protein sequence ID" value="CAG9294432.1"/>
    <property type="molecule type" value="Genomic_DNA"/>
</dbReference>